<proteinExistence type="predicted"/>
<evidence type="ECO:0000313" key="2">
    <source>
        <dbReference type="EMBL" id="BAM47519.1"/>
    </source>
</evidence>
<dbReference type="Pfam" id="PF01636">
    <property type="entry name" value="APH"/>
    <property type="match status" value="1"/>
</dbReference>
<dbReference type="GO" id="GO:0016740">
    <property type="term" value="F:transferase activity"/>
    <property type="evidence" value="ECO:0007669"/>
    <property type="project" value="UniProtKB-KW"/>
</dbReference>
<evidence type="ECO:0000313" key="3">
    <source>
        <dbReference type="Proteomes" id="UP000006294"/>
    </source>
</evidence>
<dbReference type="eggNOG" id="COG3173">
    <property type="taxonomic scope" value="Bacteria"/>
</dbReference>
<dbReference type="KEGG" id="axl:AXY_13870"/>
<dbReference type="InterPro" id="IPR002575">
    <property type="entry name" value="Aminoglycoside_PTrfase"/>
</dbReference>
<dbReference type="PATRIC" id="fig|698758.3.peg.1383"/>
<dbReference type="Proteomes" id="UP000006294">
    <property type="component" value="Chromosome"/>
</dbReference>
<feature type="domain" description="Aminoglycoside phosphotransferase" evidence="1">
    <location>
        <begin position="10"/>
        <end position="231"/>
    </location>
</feature>
<evidence type="ECO:0000259" key="1">
    <source>
        <dbReference type="Pfam" id="PF01636"/>
    </source>
</evidence>
<dbReference type="InterPro" id="IPR011009">
    <property type="entry name" value="Kinase-like_dom_sf"/>
</dbReference>
<dbReference type="PANTHER" id="PTHR41283:SF1">
    <property type="entry name" value="AMINOGLYCOSIDE PHOSPHOTRANSFERASE DOMAIN-CONTAINING PROTEIN"/>
    <property type="match status" value="1"/>
</dbReference>
<name>K0IYJ2_AMPXN</name>
<reference evidence="2 3" key="1">
    <citation type="submission" date="2011-01" db="EMBL/GenBank/DDBJ databases">
        <title>Whole genome sequence of Amphibacillus xylinus NBRC 15112.</title>
        <authorList>
            <person name="Nakazawa H."/>
            <person name="Katano Y."/>
            <person name="Nakamura S."/>
            <person name="Sasagawa M."/>
            <person name="Fukada J."/>
            <person name="Arai T."/>
            <person name="Sasakura N."/>
            <person name="Mochizuki D."/>
            <person name="Hosoyama A."/>
            <person name="Harada K."/>
            <person name="Horikawa H."/>
            <person name="Kato Y."/>
            <person name="Harada T."/>
            <person name="Sasaki K."/>
            <person name="Sekiguchi M."/>
            <person name="Hodoyama M."/>
            <person name="Nishiko R."/>
            <person name="Narita H."/>
            <person name="Hanamaki A."/>
            <person name="Hata C."/>
            <person name="Konno Y."/>
            <person name="Niimura Y."/>
            <person name="Yamazaki S."/>
            <person name="Fujita N."/>
        </authorList>
    </citation>
    <scope>NUCLEOTIDE SEQUENCE [LARGE SCALE GENOMIC DNA]</scope>
    <source>
        <strain evidence="3">ATCC 51415 / DSM 6626 / JCM 7361 / LMG 17667 / NBRC 15112 / Ep01</strain>
    </source>
</reference>
<dbReference type="PANTHER" id="PTHR41283">
    <property type="entry name" value="AMINOGLYCOSIDE PHOSPHOTRANSFERASE"/>
    <property type="match status" value="1"/>
</dbReference>
<keyword evidence="2" id="KW-0808">Transferase</keyword>
<sequence>MLQFSFISKEPINKGWSCDKKYCVTTATGVKYLLRVTPEEKSANRADMFRLQKQVADLGVSMCKPVEFGKCDEGVYTILTWIDGKDAEEVIPFLEESEQYTYGLEAGRILKVIHSIPAPEGLPDWESRFNAKMDHKIKMYNECPIKFDGAENIIAYIKSNRHLLANRPQCFQHGDYHIGNMMIENNNIVIIDFDRYDFGDPWEEFNRIVWCAQASPIFASGIINSYFDNEVPLEFWRLLALYISSNLLSSIPWAIPFGESEVYTMINQAKDVLSWYNNMQNPIPTWYIKQI</sequence>
<dbReference type="OrthoDB" id="334783at2"/>
<dbReference type="EMBL" id="AP012050">
    <property type="protein sequence ID" value="BAM47519.1"/>
    <property type="molecule type" value="Genomic_DNA"/>
</dbReference>
<keyword evidence="3" id="KW-1185">Reference proteome</keyword>
<accession>K0IYJ2</accession>
<dbReference type="AlphaFoldDB" id="K0IYJ2"/>
<dbReference type="STRING" id="698758.AXY_13870"/>
<gene>
    <name evidence="2" type="ordered locus">AXY_13870</name>
</gene>
<dbReference type="Gene3D" id="3.90.1200.10">
    <property type="match status" value="1"/>
</dbReference>
<protein>
    <submittedName>
        <fullName evidence="2">Putative phosphotransferase</fullName>
    </submittedName>
</protein>
<dbReference type="SUPFAM" id="SSF56112">
    <property type="entry name" value="Protein kinase-like (PK-like)"/>
    <property type="match status" value="1"/>
</dbReference>
<dbReference type="RefSeq" id="WP_015010122.1">
    <property type="nucleotide sequence ID" value="NC_018704.1"/>
</dbReference>
<organism evidence="2 3">
    <name type="scientific">Amphibacillus xylanus (strain ATCC 51415 / DSM 6626 / JCM 7361 / LMG 17667 / NBRC 15112 / Ep01)</name>
    <dbReference type="NCBI Taxonomy" id="698758"/>
    <lineage>
        <taxon>Bacteria</taxon>
        <taxon>Bacillati</taxon>
        <taxon>Bacillota</taxon>
        <taxon>Bacilli</taxon>
        <taxon>Bacillales</taxon>
        <taxon>Bacillaceae</taxon>
        <taxon>Amphibacillus</taxon>
    </lineage>
</organism>
<dbReference type="HOGENOM" id="CLU_078715_0_0_9"/>